<sequence length="395" mass="46563">MTAQRTIGHFPFHPLSRSNNHQQAKATKRKAKKGIALHCIYLVERTRRLCIMPWKTLCGFPPTRHEVTLLIPNGAWRPDTVITDSDGNEYFVMLDVENKMRSYEAIFGDLEGNRLVCVKRHLKKAFWKDGFYFCTYRPNYKGQKALRERDRDNKRVYPHSYVRLDPLKGRFFYAFFDDQRELQRTRLYAENQWMGMMMVCCTPLMRWGRFTGRFKKKDNSTHIFVDQWRNSVRVMPGQDVLASLCLAYIFDKCQSQPMVAVMGRESDDEYESDGGSIDSNEEYDYEKDNYYADHPDDKRNGVQFENMPDLSQREDFEEEYFAETEDFQEDHQRRSTRPGMAEPYYNAAEDDDNDYHNNQLDQGGYSDKGQYAQSPPQQLTNEPGQQPPQHPPELI</sequence>
<evidence type="ECO:0000256" key="1">
    <source>
        <dbReference type="SAM" id="MobiDB-lite"/>
    </source>
</evidence>
<feature type="region of interest" description="Disordered" evidence="1">
    <location>
        <begin position="1"/>
        <end position="29"/>
    </location>
</feature>
<name>A0A7S3L2A3_9STRA</name>
<gene>
    <name evidence="2" type="ORF">ACOF00016_LOCUS6579</name>
</gene>
<feature type="compositionally biased region" description="Polar residues" evidence="1">
    <location>
        <begin position="371"/>
        <end position="382"/>
    </location>
</feature>
<dbReference type="AlphaFoldDB" id="A0A7S3L2A3"/>
<feature type="region of interest" description="Disordered" evidence="1">
    <location>
        <begin position="265"/>
        <end position="284"/>
    </location>
</feature>
<organism evidence="2">
    <name type="scientific">Amphora coffeiformis</name>
    <dbReference type="NCBI Taxonomy" id="265554"/>
    <lineage>
        <taxon>Eukaryota</taxon>
        <taxon>Sar</taxon>
        <taxon>Stramenopiles</taxon>
        <taxon>Ochrophyta</taxon>
        <taxon>Bacillariophyta</taxon>
        <taxon>Bacillariophyceae</taxon>
        <taxon>Bacillariophycidae</taxon>
        <taxon>Thalassiophysales</taxon>
        <taxon>Catenulaceae</taxon>
        <taxon>Amphora</taxon>
    </lineage>
</organism>
<feature type="region of interest" description="Disordered" evidence="1">
    <location>
        <begin position="324"/>
        <end position="395"/>
    </location>
</feature>
<protein>
    <submittedName>
        <fullName evidence="2">Uncharacterized protein</fullName>
    </submittedName>
</protein>
<proteinExistence type="predicted"/>
<evidence type="ECO:0000313" key="2">
    <source>
        <dbReference type="EMBL" id="CAE0408873.1"/>
    </source>
</evidence>
<accession>A0A7S3L2A3</accession>
<dbReference type="EMBL" id="HBIM01007730">
    <property type="protein sequence ID" value="CAE0408873.1"/>
    <property type="molecule type" value="Transcribed_RNA"/>
</dbReference>
<reference evidence="2" key="1">
    <citation type="submission" date="2021-01" db="EMBL/GenBank/DDBJ databases">
        <authorList>
            <person name="Corre E."/>
            <person name="Pelletier E."/>
            <person name="Niang G."/>
            <person name="Scheremetjew M."/>
            <person name="Finn R."/>
            <person name="Kale V."/>
            <person name="Holt S."/>
            <person name="Cochrane G."/>
            <person name="Meng A."/>
            <person name="Brown T."/>
            <person name="Cohen L."/>
        </authorList>
    </citation>
    <scope>NUCLEOTIDE SEQUENCE</scope>
    <source>
        <strain evidence="2">CCMP127</strain>
    </source>
</reference>
<feature type="compositionally biased region" description="Pro residues" evidence="1">
    <location>
        <begin position="385"/>
        <end position="395"/>
    </location>
</feature>